<accession>B9GD90</accession>
<dbReference type="Proteomes" id="UP000007752">
    <property type="component" value="Chromosome 12"/>
</dbReference>
<name>B9GD90_ORYSJ</name>
<dbReference type="Gene3D" id="1.20.5.4130">
    <property type="match status" value="1"/>
</dbReference>
<organism evidence="7">
    <name type="scientific">Oryza sativa subsp. japonica</name>
    <name type="common">Rice</name>
    <dbReference type="NCBI Taxonomy" id="39947"/>
    <lineage>
        <taxon>Eukaryota</taxon>
        <taxon>Viridiplantae</taxon>
        <taxon>Streptophyta</taxon>
        <taxon>Embryophyta</taxon>
        <taxon>Tracheophyta</taxon>
        <taxon>Spermatophyta</taxon>
        <taxon>Magnoliopsida</taxon>
        <taxon>Liliopsida</taxon>
        <taxon>Poales</taxon>
        <taxon>Poaceae</taxon>
        <taxon>BOP clade</taxon>
        <taxon>Oryzoideae</taxon>
        <taxon>Oryzeae</taxon>
        <taxon>Oryzinae</taxon>
        <taxon>Oryza</taxon>
        <taxon>Oryza sativa</taxon>
    </lineage>
</organism>
<dbReference type="EMBL" id="CM000149">
    <property type="protein sequence ID" value="EEE53247.1"/>
    <property type="molecule type" value="Genomic_DNA"/>
</dbReference>
<evidence type="ECO:0000256" key="2">
    <source>
        <dbReference type="ARBA" id="ARBA00022614"/>
    </source>
</evidence>
<evidence type="ECO:0000256" key="5">
    <source>
        <dbReference type="ARBA" id="ARBA00022821"/>
    </source>
</evidence>
<keyword evidence="3" id="KW-0677">Repeat</keyword>
<dbReference type="CDD" id="cd14798">
    <property type="entry name" value="RX-CC_like"/>
    <property type="match status" value="1"/>
</dbReference>
<evidence type="ECO:0000256" key="3">
    <source>
        <dbReference type="ARBA" id="ARBA00022737"/>
    </source>
</evidence>
<reference evidence="7" key="2">
    <citation type="submission" date="2008-12" db="EMBL/GenBank/DDBJ databases">
        <title>Improved gene annotation of the rice (Oryza sativa) genomes.</title>
        <authorList>
            <person name="Wang J."/>
            <person name="Li R."/>
            <person name="Fan W."/>
            <person name="Huang Q."/>
            <person name="Zhang J."/>
            <person name="Zhou Y."/>
            <person name="Hu Y."/>
            <person name="Zi S."/>
            <person name="Li J."/>
            <person name="Ni P."/>
            <person name="Zheng H."/>
            <person name="Zhang Y."/>
            <person name="Zhao M."/>
            <person name="Hao Q."/>
            <person name="McDermott J."/>
            <person name="Samudrala R."/>
            <person name="Kristiansen K."/>
            <person name="Wong G.K.-S."/>
        </authorList>
    </citation>
    <scope>NUCLEOTIDE SEQUENCE</scope>
</reference>
<sequence>MEGPVSASMGVMVPLLSKLIESMEQPRFKDLKNDLKSLRAELASMEAVMLKFATQDDTDLQVKEWMRQVREVGYDTDDWIDSHPLVAAETKGSRIFSRNNRRRKPR</sequence>
<reference evidence="7" key="1">
    <citation type="journal article" date="2005" name="PLoS Biol.">
        <title>The genomes of Oryza sativa: a history of duplications.</title>
        <authorList>
            <person name="Yu J."/>
            <person name="Wang J."/>
            <person name="Lin W."/>
            <person name="Li S."/>
            <person name="Li H."/>
            <person name="Zhou J."/>
            <person name="Ni P."/>
            <person name="Dong W."/>
            <person name="Hu S."/>
            <person name="Zeng C."/>
            <person name="Zhang J."/>
            <person name="Zhang Y."/>
            <person name="Li R."/>
            <person name="Xu Z."/>
            <person name="Li S."/>
            <person name="Li X."/>
            <person name="Zheng H."/>
            <person name="Cong L."/>
            <person name="Lin L."/>
            <person name="Yin J."/>
            <person name="Geng J."/>
            <person name="Li G."/>
            <person name="Shi J."/>
            <person name="Liu J."/>
            <person name="Lv H."/>
            <person name="Li J."/>
            <person name="Wang J."/>
            <person name="Deng Y."/>
            <person name="Ran L."/>
            <person name="Shi X."/>
            <person name="Wang X."/>
            <person name="Wu Q."/>
            <person name="Li C."/>
            <person name="Ren X."/>
            <person name="Wang J."/>
            <person name="Wang X."/>
            <person name="Li D."/>
            <person name="Liu D."/>
            <person name="Zhang X."/>
            <person name="Ji Z."/>
            <person name="Zhao W."/>
            <person name="Sun Y."/>
            <person name="Zhang Z."/>
            <person name="Bao J."/>
            <person name="Han Y."/>
            <person name="Dong L."/>
            <person name="Ji J."/>
            <person name="Chen P."/>
            <person name="Wu S."/>
            <person name="Liu J."/>
            <person name="Xiao Y."/>
            <person name="Bu D."/>
            <person name="Tan J."/>
            <person name="Yang L."/>
            <person name="Ye C."/>
            <person name="Zhang J."/>
            <person name="Xu J."/>
            <person name="Zhou Y."/>
            <person name="Yu Y."/>
            <person name="Zhang B."/>
            <person name="Zhuang S."/>
            <person name="Wei H."/>
            <person name="Liu B."/>
            <person name="Lei M."/>
            <person name="Yu H."/>
            <person name="Li Y."/>
            <person name="Xu H."/>
            <person name="Wei S."/>
            <person name="He X."/>
            <person name="Fang L."/>
            <person name="Zhang Z."/>
            <person name="Zhang Y."/>
            <person name="Huang X."/>
            <person name="Su Z."/>
            <person name="Tong W."/>
            <person name="Li J."/>
            <person name="Tong Z."/>
            <person name="Li S."/>
            <person name="Ye J."/>
            <person name="Wang L."/>
            <person name="Fang L."/>
            <person name="Lei T."/>
            <person name="Chen C."/>
            <person name="Chen H."/>
            <person name="Xu Z."/>
            <person name="Li H."/>
            <person name="Huang H."/>
            <person name="Zhang F."/>
            <person name="Xu H."/>
            <person name="Li N."/>
            <person name="Zhao C."/>
            <person name="Li S."/>
            <person name="Dong L."/>
            <person name="Huang Y."/>
            <person name="Li L."/>
            <person name="Xi Y."/>
            <person name="Qi Q."/>
            <person name="Li W."/>
            <person name="Zhang B."/>
            <person name="Hu W."/>
            <person name="Zhang Y."/>
            <person name="Tian X."/>
            <person name="Jiao Y."/>
            <person name="Liang X."/>
            <person name="Jin J."/>
            <person name="Gao L."/>
            <person name="Zheng W."/>
            <person name="Hao B."/>
            <person name="Liu S."/>
            <person name="Wang W."/>
            <person name="Yuan L."/>
            <person name="Cao M."/>
            <person name="McDermott J."/>
            <person name="Samudrala R."/>
            <person name="Wang J."/>
            <person name="Wong G.K."/>
            <person name="Yang H."/>
        </authorList>
    </citation>
    <scope>NUCLEOTIDE SEQUENCE [LARGE SCALE GENOMIC DNA]</scope>
</reference>
<dbReference type="InterPro" id="IPR038005">
    <property type="entry name" value="RX-like_CC"/>
</dbReference>
<keyword evidence="4" id="KW-0547">Nucleotide-binding</keyword>
<dbReference type="AlphaFoldDB" id="B9GD90"/>
<gene>
    <name evidence="7" type="ORF">OsJ_36160</name>
</gene>
<evidence type="ECO:0000256" key="1">
    <source>
        <dbReference type="ARBA" id="ARBA00008894"/>
    </source>
</evidence>
<comment type="similarity">
    <text evidence="1">Belongs to the disease resistance NB-LRR family.</text>
</comment>
<dbReference type="Pfam" id="PF18052">
    <property type="entry name" value="Rx_N"/>
    <property type="match status" value="1"/>
</dbReference>
<evidence type="ECO:0000259" key="6">
    <source>
        <dbReference type="Pfam" id="PF18052"/>
    </source>
</evidence>
<dbReference type="InterPro" id="IPR041118">
    <property type="entry name" value="Rx_N"/>
</dbReference>
<dbReference type="GO" id="GO:0006952">
    <property type="term" value="P:defense response"/>
    <property type="evidence" value="ECO:0007669"/>
    <property type="project" value="UniProtKB-KW"/>
</dbReference>
<proteinExistence type="inferred from homology"/>
<evidence type="ECO:0000313" key="7">
    <source>
        <dbReference type="EMBL" id="EEE53247.1"/>
    </source>
</evidence>
<keyword evidence="5" id="KW-0611">Plant defense</keyword>
<keyword evidence="2" id="KW-0433">Leucine-rich repeat</keyword>
<feature type="domain" description="Disease resistance N-terminal" evidence="6">
    <location>
        <begin position="12"/>
        <end position="91"/>
    </location>
</feature>
<dbReference type="GO" id="GO:0000166">
    <property type="term" value="F:nucleotide binding"/>
    <property type="evidence" value="ECO:0007669"/>
    <property type="project" value="UniProtKB-KW"/>
</dbReference>
<protein>
    <recommendedName>
        <fullName evidence="6">Disease resistance N-terminal domain-containing protein</fullName>
    </recommendedName>
</protein>
<evidence type="ECO:0000256" key="4">
    <source>
        <dbReference type="ARBA" id="ARBA00022741"/>
    </source>
</evidence>